<dbReference type="InterPro" id="IPR041268">
    <property type="entry name" value="HU-CCDC81_bac_2"/>
</dbReference>
<keyword evidence="2" id="KW-0132">Cell division</keyword>
<dbReference type="Pfam" id="PF18174">
    <property type="entry name" value="HU-CCDC81_bac_1"/>
    <property type="match status" value="1"/>
</dbReference>
<evidence type="ECO:0000313" key="2">
    <source>
        <dbReference type="EMBL" id="EJX01532.1"/>
    </source>
</evidence>
<dbReference type="InterPro" id="IPR040495">
    <property type="entry name" value="HU-CCDC81_bac_1"/>
</dbReference>
<gene>
    <name evidence="2" type="ORF">EVA_10360</name>
</gene>
<organism evidence="2">
    <name type="scientific">gut metagenome</name>
    <dbReference type="NCBI Taxonomy" id="749906"/>
    <lineage>
        <taxon>unclassified sequences</taxon>
        <taxon>metagenomes</taxon>
        <taxon>organismal metagenomes</taxon>
    </lineage>
</organism>
<dbReference type="SUPFAM" id="SSF110997">
    <property type="entry name" value="Sporulation related repeat"/>
    <property type="match status" value="1"/>
</dbReference>
<name>J9G2X3_9ZZZZ</name>
<sequence length="399" mass="44182">MNELAKHIETLLLENDCVIVPNLGGFVGHYAPASLQSEENRFLPPTRIIGFNPSLKMNDGLFVQSYASVYGTSFSDANRRVEAQVKQLLDCLYQEGKAELPNIGELHYSIYGTFSFKPYDNRLTTPYLYGLSSFEMRRLSLPKQTVSPVHRMSSPSVPTTHRQHRPLRIEIPASYVRNAVGMVAALILFFLISTPIENTGVMEENYAHMIPSEWFNQLKQSSLVTTPVKVIRTKEIKVKQLETKAKHSVVAANSKPIVKESAMKHSTATATVGPSKVGTTKSAVSTKTAVSTTADTAAKKTASPKVVSANKVINQNVDKKQIAPTTKPYYIIIASVSTERDARNMAEQLQRKGYPQASAVIGDGKMRVSIQSYTNQAEAYKGLKKIRAIESYQSAWILH</sequence>
<dbReference type="Pfam" id="PF18175">
    <property type="entry name" value="HU-CCDC81_bac_2"/>
    <property type="match status" value="1"/>
</dbReference>
<accession>J9G2X3</accession>
<dbReference type="GO" id="GO:0042834">
    <property type="term" value="F:peptidoglycan binding"/>
    <property type="evidence" value="ECO:0007669"/>
    <property type="project" value="InterPro"/>
</dbReference>
<protein>
    <submittedName>
        <fullName evidence="2">Protein containing Sporulation/cell division region, bacteria domain protein</fullName>
    </submittedName>
</protein>
<keyword evidence="2" id="KW-0131">Cell cycle</keyword>
<dbReference type="GO" id="GO:0051301">
    <property type="term" value="P:cell division"/>
    <property type="evidence" value="ECO:0007669"/>
    <property type="project" value="UniProtKB-KW"/>
</dbReference>
<dbReference type="Gene3D" id="3.30.70.1070">
    <property type="entry name" value="Sporulation related repeat"/>
    <property type="match status" value="1"/>
</dbReference>
<comment type="caution">
    <text evidence="2">The sequence shown here is derived from an EMBL/GenBank/DDBJ whole genome shotgun (WGS) entry which is preliminary data.</text>
</comment>
<dbReference type="PROSITE" id="PS51724">
    <property type="entry name" value="SPOR"/>
    <property type="match status" value="1"/>
</dbReference>
<reference evidence="2" key="1">
    <citation type="journal article" date="2012" name="PLoS ONE">
        <title>Gene sets for utilization of primary and secondary nutrition supplies in the distal gut of endangered iberian lynx.</title>
        <authorList>
            <person name="Alcaide M."/>
            <person name="Messina E."/>
            <person name="Richter M."/>
            <person name="Bargiela R."/>
            <person name="Peplies J."/>
            <person name="Huws S.A."/>
            <person name="Newbold C.J."/>
            <person name="Golyshin P.N."/>
            <person name="Simon M.A."/>
            <person name="Lopez G."/>
            <person name="Yakimov M.M."/>
            <person name="Ferrer M."/>
        </authorList>
    </citation>
    <scope>NUCLEOTIDE SEQUENCE</scope>
</reference>
<dbReference type="Pfam" id="PF05036">
    <property type="entry name" value="SPOR"/>
    <property type="match status" value="1"/>
</dbReference>
<evidence type="ECO:0000259" key="1">
    <source>
        <dbReference type="PROSITE" id="PS51724"/>
    </source>
</evidence>
<proteinExistence type="predicted"/>
<dbReference type="InterPro" id="IPR007730">
    <property type="entry name" value="SPOR-like_dom"/>
</dbReference>
<feature type="domain" description="SPOR" evidence="1">
    <location>
        <begin position="323"/>
        <end position="399"/>
    </location>
</feature>
<dbReference type="EMBL" id="AMCI01002920">
    <property type="protein sequence ID" value="EJX01532.1"/>
    <property type="molecule type" value="Genomic_DNA"/>
</dbReference>
<dbReference type="InterPro" id="IPR036680">
    <property type="entry name" value="SPOR-like_sf"/>
</dbReference>
<dbReference type="AlphaFoldDB" id="J9G2X3"/>